<evidence type="ECO:0000256" key="7">
    <source>
        <dbReference type="PROSITE-ProRule" id="PRU00089"/>
    </source>
</evidence>
<dbReference type="PANTHER" id="PTHR13962">
    <property type="entry name" value="FORKHEAD BOX PROTEIN N3-LIKE PROTEIN-RELATED"/>
    <property type="match status" value="1"/>
</dbReference>
<feature type="domain" description="Fork-head" evidence="9">
    <location>
        <begin position="136"/>
        <end position="223"/>
    </location>
</feature>
<evidence type="ECO:0000256" key="8">
    <source>
        <dbReference type="SAM" id="MobiDB-lite"/>
    </source>
</evidence>
<evidence type="ECO:0000313" key="12">
    <source>
        <dbReference type="RefSeq" id="XP_028272080.1"/>
    </source>
</evidence>
<evidence type="ECO:0000313" key="11">
    <source>
        <dbReference type="RefSeq" id="XP_028272079.1"/>
    </source>
</evidence>
<feature type="compositionally biased region" description="Low complexity" evidence="8">
    <location>
        <begin position="18"/>
        <end position="37"/>
    </location>
</feature>
<evidence type="ECO:0000256" key="2">
    <source>
        <dbReference type="ARBA" id="ARBA00023015"/>
    </source>
</evidence>
<dbReference type="Proteomes" id="UP000515145">
    <property type="component" value="Chromosome 10"/>
</dbReference>
<dbReference type="PANTHER" id="PTHR13962:SF26">
    <property type="entry name" value="FORKHEAD BOX PROTEIN N2"/>
    <property type="match status" value="1"/>
</dbReference>
<keyword evidence="2" id="KW-0805">Transcription regulation</keyword>
<keyword evidence="5 7" id="KW-0539">Nucleus</keyword>
<keyword evidence="3 7" id="KW-0238">DNA-binding</keyword>
<protein>
    <recommendedName>
        <fullName evidence="6">Forkhead box protein G1</fullName>
    </recommendedName>
</protein>
<feature type="DNA-binding region" description="Fork-head" evidence="7">
    <location>
        <begin position="136"/>
        <end position="223"/>
    </location>
</feature>
<dbReference type="GO" id="GO:0005634">
    <property type="term" value="C:nucleus"/>
    <property type="evidence" value="ECO:0007669"/>
    <property type="project" value="UniProtKB-SubCell"/>
</dbReference>
<gene>
    <name evidence="11 12" type="primary">LOC114442580</name>
</gene>
<dbReference type="PRINTS" id="PR00053">
    <property type="entry name" value="FORKHEAD"/>
</dbReference>
<dbReference type="InterPro" id="IPR036388">
    <property type="entry name" value="WH-like_DNA-bd_sf"/>
</dbReference>
<dbReference type="SMART" id="SM00339">
    <property type="entry name" value="FH"/>
    <property type="match status" value="1"/>
</dbReference>
<dbReference type="AlphaFoldDB" id="A0A6P7J660"/>
<dbReference type="FunFam" id="1.10.10.10:FF:000135">
    <property type="entry name" value="forkhead box protein G1"/>
    <property type="match status" value="1"/>
</dbReference>
<feature type="region of interest" description="Disordered" evidence="8">
    <location>
        <begin position="1"/>
        <end position="37"/>
    </location>
</feature>
<evidence type="ECO:0000256" key="5">
    <source>
        <dbReference type="ARBA" id="ARBA00023242"/>
    </source>
</evidence>
<dbReference type="PROSITE" id="PS00658">
    <property type="entry name" value="FORK_HEAD_2"/>
    <property type="match status" value="1"/>
</dbReference>
<dbReference type="GO" id="GO:0000987">
    <property type="term" value="F:cis-regulatory region sequence-specific DNA binding"/>
    <property type="evidence" value="ECO:0007669"/>
    <property type="project" value="TreeGrafter"/>
</dbReference>
<evidence type="ECO:0000256" key="3">
    <source>
        <dbReference type="ARBA" id="ARBA00023125"/>
    </source>
</evidence>
<dbReference type="SUPFAM" id="SSF46785">
    <property type="entry name" value="Winged helix' DNA-binding domain"/>
    <property type="match status" value="1"/>
</dbReference>
<dbReference type="OrthoDB" id="5954824at2759"/>
<dbReference type="PROSITE" id="PS50039">
    <property type="entry name" value="FORK_HEAD_3"/>
    <property type="match status" value="1"/>
</dbReference>
<dbReference type="Pfam" id="PF00250">
    <property type="entry name" value="Forkhead"/>
    <property type="match status" value="1"/>
</dbReference>
<reference evidence="11 12" key="1">
    <citation type="submission" date="2025-04" db="UniProtKB">
        <authorList>
            <consortium name="RefSeq"/>
        </authorList>
    </citation>
    <scope>IDENTIFICATION</scope>
</reference>
<dbReference type="InterPro" id="IPR030456">
    <property type="entry name" value="TF_fork_head_CS_2"/>
</dbReference>
<organism evidence="10 12">
    <name type="scientific">Parambassis ranga</name>
    <name type="common">Indian glassy fish</name>
    <dbReference type="NCBI Taxonomy" id="210632"/>
    <lineage>
        <taxon>Eukaryota</taxon>
        <taxon>Metazoa</taxon>
        <taxon>Chordata</taxon>
        <taxon>Craniata</taxon>
        <taxon>Vertebrata</taxon>
        <taxon>Euteleostomi</taxon>
        <taxon>Actinopterygii</taxon>
        <taxon>Neopterygii</taxon>
        <taxon>Teleostei</taxon>
        <taxon>Neoteleostei</taxon>
        <taxon>Acanthomorphata</taxon>
        <taxon>Ovalentaria</taxon>
        <taxon>Ambassidae</taxon>
        <taxon>Parambassis</taxon>
    </lineage>
</organism>
<dbReference type="RefSeq" id="XP_028272080.1">
    <property type="nucleotide sequence ID" value="XM_028416279.1"/>
</dbReference>
<proteinExistence type="predicted"/>
<evidence type="ECO:0000256" key="1">
    <source>
        <dbReference type="ARBA" id="ARBA00004123"/>
    </source>
</evidence>
<dbReference type="InterPro" id="IPR001766">
    <property type="entry name" value="Fork_head_dom"/>
</dbReference>
<evidence type="ECO:0000256" key="6">
    <source>
        <dbReference type="ARBA" id="ARBA00034868"/>
    </source>
</evidence>
<sequence>MANTSHTLPPSSPCPTIFGGPLPFSSSPQQSSTKGRVSLPLSPISFSLSPTTLSPATAESVHSSSSSSSSLSHCTASQCLQGQSISENISDQNDLTCLSWLHQRGNLLPLQPLAKMTPLPQQESFTLTPLPPASSKPPYSFSSLIFMAIEDSSEKRLPVKDIYEWILNNFPYYRTATGGWRNSVRHNLSLSKSFCRIQRDKSQSVGKGSLWCVCPEYRQALLEVLRKTHSYHSTNSNLINKPALLEGTDYGVPEVCNSMEMSDTLSHTLLLSAPSSQILTTKHQIFAENPPCLLTPDHEEIVTMESVEYQQKEVSEVMEKDPLSDSGYIELHYYPSHQYLVLPGDTELDLETVEILQLDAEAQEAAGSLLDLAGGGY</sequence>
<comment type="subcellular location">
    <subcellularLocation>
        <location evidence="1 7">Nucleus</location>
    </subcellularLocation>
</comment>
<evidence type="ECO:0000313" key="10">
    <source>
        <dbReference type="Proteomes" id="UP000515145"/>
    </source>
</evidence>
<dbReference type="InterPro" id="IPR047119">
    <property type="entry name" value="FOXN2/3-like"/>
</dbReference>
<accession>A0A6P7J660</accession>
<evidence type="ECO:0000259" key="9">
    <source>
        <dbReference type="PROSITE" id="PS50039"/>
    </source>
</evidence>
<name>A0A6P7J660_9TELE</name>
<dbReference type="GeneID" id="114442580"/>
<dbReference type="Gene3D" id="1.10.10.10">
    <property type="entry name" value="Winged helix-like DNA-binding domain superfamily/Winged helix DNA-binding domain"/>
    <property type="match status" value="1"/>
</dbReference>
<dbReference type="PROSITE" id="PS00657">
    <property type="entry name" value="FORK_HEAD_1"/>
    <property type="match status" value="1"/>
</dbReference>
<keyword evidence="10" id="KW-1185">Reference proteome</keyword>
<dbReference type="RefSeq" id="XP_028272079.1">
    <property type="nucleotide sequence ID" value="XM_028416278.1"/>
</dbReference>
<dbReference type="InterPro" id="IPR018122">
    <property type="entry name" value="TF_fork_head_CS_1"/>
</dbReference>
<dbReference type="GO" id="GO:0003700">
    <property type="term" value="F:DNA-binding transcription factor activity"/>
    <property type="evidence" value="ECO:0007669"/>
    <property type="project" value="InterPro"/>
</dbReference>
<evidence type="ECO:0000256" key="4">
    <source>
        <dbReference type="ARBA" id="ARBA00023163"/>
    </source>
</evidence>
<keyword evidence="4" id="KW-0804">Transcription</keyword>
<dbReference type="InterPro" id="IPR036390">
    <property type="entry name" value="WH_DNA-bd_sf"/>
</dbReference>